<gene>
    <name evidence="2" type="ORF">AOXY_G4544</name>
</gene>
<sequence length="69" mass="8112">MKSIELYSRHRPENRRPPGGAGPVRRCLLLHRQTWRGDPRKPGKGHRPTFRDKEYSLDESKSPLPPWIL</sequence>
<protein>
    <submittedName>
        <fullName evidence="2">Uncharacterized protein</fullName>
    </submittedName>
</protein>
<proteinExistence type="predicted"/>
<evidence type="ECO:0000256" key="1">
    <source>
        <dbReference type="SAM" id="MobiDB-lite"/>
    </source>
</evidence>
<evidence type="ECO:0000313" key="2">
    <source>
        <dbReference type="EMBL" id="KAK1172063.1"/>
    </source>
</evidence>
<feature type="compositionally biased region" description="Basic and acidic residues" evidence="1">
    <location>
        <begin position="7"/>
        <end position="16"/>
    </location>
</feature>
<comment type="caution">
    <text evidence="2">The sequence shown here is derived from an EMBL/GenBank/DDBJ whole genome shotgun (WGS) entry which is preliminary data.</text>
</comment>
<accession>A0AAD8LR31</accession>
<organism evidence="2 3">
    <name type="scientific">Acipenser oxyrinchus oxyrinchus</name>
    <dbReference type="NCBI Taxonomy" id="40147"/>
    <lineage>
        <taxon>Eukaryota</taxon>
        <taxon>Metazoa</taxon>
        <taxon>Chordata</taxon>
        <taxon>Craniata</taxon>
        <taxon>Vertebrata</taxon>
        <taxon>Euteleostomi</taxon>
        <taxon>Actinopterygii</taxon>
        <taxon>Chondrostei</taxon>
        <taxon>Acipenseriformes</taxon>
        <taxon>Acipenseridae</taxon>
        <taxon>Acipenser</taxon>
    </lineage>
</organism>
<feature type="region of interest" description="Disordered" evidence="1">
    <location>
        <begin position="1"/>
        <end position="69"/>
    </location>
</feature>
<dbReference type="Proteomes" id="UP001230051">
    <property type="component" value="Unassembled WGS sequence"/>
</dbReference>
<feature type="compositionally biased region" description="Basic and acidic residues" evidence="1">
    <location>
        <begin position="49"/>
        <end position="61"/>
    </location>
</feature>
<reference evidence="2" key="1">
    <citation type="submission" date="2022-02" db="EMBL/GenBank/DDBJ databases">
        <title>Atlantic sturgeon de novo genome assembly.</title>
        <authorList>
            <person name="Stock M."/>
            <person name="Klopp C."/>
            <person name="Guiguen Y."/>
            <person name="Cabau C."/>
            <person name="Parinello H."/>
            <person name="Santidrian Yebra-Pimentel E."/>
            <person name="Kuhl H."/>
            <person name="Dirks R.P."/>
            <person name="Guessner J."/>
            <person name="Wuertz S."/>
            <person name="Du K."/>
            <person name="Schartl M."/>
        </authorList>
    </citation>
    <scope>NUCLEOTIDE SEQUENCE</scope>
    <source>
        <strain evidence="2">STURGEONOMICS-FGT-2020</strain>
        <tissue evidence="2">Whole blood</tissue>
    </source>
</reference>
<name>A0AAD8LR31_ACIOX</name>
<dbReference type="AlphaFoldDB" id="A0AAD8LR31"/>
<evidence type="ECO:0000313" key="3">
    <source>
        <dbReference type="Proteomes" id="UP001230051"/>
    </source>
</evidence>
<dbReference type="EMBL" id="JAGXEW010000004">
    <property type="protein sequence ID" value="KAK1172063.1"/>
    <property type="molecule type" value="Genomic_DNA"/>
</dbReference>
<keyword evidence="3" id="KW-1185">Reference proteome</keyword>